<dbReference type="InterPro" id="IPR029063">
    <property type="entry name" value="SAM-dependent_MTases_sf"/>
</dbReference>
<keyword evidence="5" id="KW-1185">Reference proteome</keyword>
<proteinExistence type="predicted"/>
<dbReference type="EMBL" id="LHPG02000013">
    <property type="protein sequence ID" value="PRW44526.1"/>
    <property type="molecule type" value="Genomic_DNA"/>
</dbReference>
<protein>
    <submittedName>
        <fullName evidence="4">Methyltransferase 16 isoform X2 isoform B</fullName>
    </submittedName>
</protein>
<dbReference type="InterPro" id="IPR010286">
    <property type="entry name" value="METTL16/RlmF"/>
</dbReference>
<feature type="compositionally biased region" description="Low complexity" evidence="3">
    <location>
        <begin position="57"/>
        <end position="105"/>
    </location>
</feature>
<accession>A0A2P6TKC4</accession>
<dbReference type="PANTHER" id="PTHR13393:SF0">
    <property type="entry name" value="RNA N6-ADENOSINE-METHYLTRANSFERASE METTL16"/>
    <property type="match status" value="1"/>
</dbReference>
<dbReference type="Pfam" id="PF05971">
    <property type="entry name" value="Methyltransf_10"/>
    <property type="match status" value="2"/>
</dbReference>
<reference evidence="4 5" key="1">
    <citation type="journal article" date="2018" name="Plant J.">
        <title>Genome sequences of Chlorella sorokiniana UTEX 1602 and Micractinium conductrix SAG 241.80: implications to maltose excretion by a green alga.</title>
        <authorList>
            <person name="Arriola M.B."/>
            <person name="Velmurugan N."/>
            <person name="Zhang Y."/>
            <person name="Plunkett M.H."/>
            <person name="Hondzo H."/>
            <person name="Barney B.M."/>
        </authorList>
    </citation>
    <scope>NUCLEOTIDE SEQUENCE [LARGE SCALE GENOMIC DNA]</scope>
    <source>
        <strain evidence="5">UTEX 1602</strain>
    </source>
</reference>
<evidence type="ECO:0000256" key="3">
    <source>
        <dbReference type="SAM" id="MobiDB-lite"/>
    </source>
</evidence>
<dbReference type="SUPFAM" id="SSF53335">
    <property type="entry name" value="S-adenosyl-L-methionine-dependent methyltransferases"/>
    <property type="match status" value="1"/>
</dbReference>
<feature type="compositionally biased region" description="Low complexity" evidence="3">
    <location>
        <begin position="148"/>
        <end position="174"/>
    </location>
</feature>
<dbReference type="GO" id="GO:0008168">
    <property type="term" value="F:methyltransferase activity"/>
    <property type="evidence" value="ECO:0007669"/>
    <property type="project" value="UniProtKB-KW"/>
</dbReference>
<name>A0A2P6TKC4_CHLSO</name>
<dbReference type="GO" id="GO:0070475">
    <property type="term" value="P:rRNA base methylation"/>
    <property type="evidence" value="ECO:0007669"/>
    <property type="project" value="TreeGrafter"/>
</dbReference>
<dbReference type="Gene3D" id="3.40.50.150">
    <property type="entry name" value="Vaccinia Virus protein VP39"/>
    <property type="match status" value="2"/>
</dbReference>
<gene>
    <name evidence="4" type="ORF">C2E21_6613</name>
</gene>
<keyword evidence="1 4" id="KW-0489">Methyltransferase</keyword>
<evidence type="ECO:0000313" key="5">
    <source>
        <dbReference type="Proteomes" id="UP000239899"/>
    </source>
</evidence>
<dbReference type="Proteomes" id="UP000239899">
    <property type="component" value="Unassembled WGS sequence"/>
</dbReference>
<comment type="caution">
    <text evidence="4">The sequence shown here is derived from an EMBL/GenBank/DDBJ whole genome shotgun (WGS) entry which is preliminary data.</text>
</comment>
<dbReference type="PANTHER" id="PTHR13393">
    <property type="entry name" value="SAM-DEPENDENT METHYLTRANSFERASE"/>
    <property type="match status" value="1"/>
</dbReference>
<sequence length="623" mass="62649">MPSSMPQEAVLLADAIAEYRQSLESVAEGLAASPGNAELLELKEQLEAALQDAEAALAGLQPEAAEQQQQQQDGSPPQPAAAAPAAPAAQPPAAATQPRRAPPGRSNARIHPRSKYAYEEPDFAALAKLYPSLAPFLLRSGGGGGNGSSEARTAAVAEAGSAAESNPAAGPAAAATPARASIDFTSPAACRELTRVLLRHDFGVEWWVPLGQLVPPVTNRANYIHWLQDLLGLSAPKGGAIVGLDIGCGANLIYPLLGACLAGWHMIGADCTPAALEWAARNLGANPQLAALIELRAVGMQPEQAAYLQAAEAGAAGTAGTAGAPGAGAAAAAGKGAEAAAVDGAGAAGSADRGECGQAADVADAAANAHTAAAAEAAAAAAAEEAAAEALAAAPAVATAPPARVLRLSSGEAAGSSIISAALRKGEHIAFCMCNPPFFESLEEAGRNPATAYGGTAPEMVYPGGELAFVSGMVQDSLALRGAVHWYTTMVGKKSTLRAARSLLYRHGVRVLRTTEFFQGKTSRWALAWSFVADAAAATKPLPRFPAAGAAAGAAAAGGSSAGAARAAAAVAALRPQRKLSWQHAGLFLLTAATKAPDGALGWFARLMQQLQAGLASRWTVQA</sequence>
<dbReference type="OrthoDB" id="514248at2759"/>
<dbReference type="GO" id="GO:0005634">
    <property type="term" value="C:nucleus"/>
    <property type="evidence" value="ECO:0007669"/>
    <property type="project" value="TreeGrafter"/>
</dbReference>
<feature type="region of interest" description="Disordered" evidence="3">
    <location>
        <begin position="143"/>
        <end position="174"/>
    </location>
</feature>
<evidence type="ECO:0000313" key="4">
    <source>
        <dbReference type="EMBL" id="PRW44526.1"/>
    </source>
</evidence>
<organism evidence="4 5">
    <name type="scientific">Chlorella sorokiniana</name>
    <name type="common">Freshwater green alga</name>
    <dbReference type="NCBI Taxonomy" id="3076"/>
    <lineage>
        <taxon>Eukaryota</taxon>
        <taxon>Viridiplantae</taxon>
        <taxon>Chlorophyta</taxon>
        <taxon>core chlorophytes</taxon>
        <taxon>Trebouxiophyceae</taxon>
        <taxon>Chlorellales</taxon>
        <taxon>Chlorellaceae</taxon>
        <taxon>Chlorella clade</taxon>
        <taxon>Chlorella</taxon>
    </lineage>
</organism>
<dbReference type="AlphaFoldDB" id="A0A2P6TKC4"/>
<evidence type="ECO:0000256" key="1">
    <source>
        <dbReference type="ARBA" id="ARBA00022603"/>
    </source>
</evidence>
<keyword evidence="2" id="KW-0808">Transferase</keyword>
<feature type="region of interest" description="Disordered" evidence="3">
    <location>
        <begin position="57"/>
        <end position="114"/>
    </location>
</feature>
<evidence type="ECO:0000256" key="2">
    <source>
        <dbReference type="ARBA" id="ARBA00022679"/>
    </source>
</evidence>
<dbReference type="STRING" id="3076.A0A2P6TKC4"/>